<feature type="transmembrane region" description="Helical" evidence="1">
    <location>
        <begin position="92"/>
        <end position="108"/>
    </location>
</feature>
<feature type="transmembrane region" description="Helical" evidence="1">
    <location>
        <begin position="21"/>
        <end position="42"/>
    </location>
</feature>
<evidence type="ECO:0000313" key="3">
    <source>
        <dbReference type="EMBL" id="MBB5813814.1"/>
    </source>
</evidence>
<gene>
    <name evidence="3" type="ORF">HNR72_004842</name>
</gene>
<comment type="caution">
    <text evidence="3">The sequence shown here is derived from an EMBL/GenBank/DDBJ whole genome shotgun (WGS) entry which is preliminary data.</text>
</comment>
<keyword evidence="1" id="KW-0472">Membrane</keyword>
<sequence>MTTTTPQDSARTSLREWATGVTVFAAIMLMIGGILDIMRGIAEIAADDIFVSTRNYVFAFDLTAWGWIHLTLGVIAFVVSFGLFMGSTWARVLGVGIAGLVIIAHFLSLPYYPVWSIIMIAVSGFIIWALCAMRKDDVFVPFESPPGM</sequence>
<organism evidence="3 4">
    <name type="scientific">Streptomyces collinus</name>
    <dbReference type="NCBI Taxonomy" id="42684"/>
    <lineage>
        <taxon>Bacteria</taxon>
        <taxon>Bacillati</taxon>
        <taxon>Actinomycetota</taxon>
        <taxon>Actinomycetes</taxon>
        <taxon>Kitasatosporales</taxon>
        <taxon>Streptomycetaceae</taxon>
        <taxon>Streptomyces</taxon>
    </lineage>
</organism>
<proteinExistence type="predicted"/>
<dbReference type="AlphaFoldDB" id="A0AA89QM09"/>
<reference evidence="3 4" key="1">
    <citation type="submission" date="2020-08" db="EMBL/GenBank/DDBJ databases">
        <title>Sequencing the genomes of 1000 actinobacteria strains.</title>
        <authorList>
            <person name="Klenk H.-P."/>
        </authorList>
    </citation>
    <scope>NUCLEOTIDE SEQUENCE [LARGE SCALE GENOMIC DNA]</scope>
    <source>
        <strain evidence="3 4">DSM 40129</strain>
    </source>
</reference>
<feature type="domain" description="DUF7144" evidence="2">
    <location>
        <begin position="22"/>
        <end position="134"/>
    </location>
</feature>
<dbReference type="RefSeq" id="WP_184849942.1">
    <property type="nucleotide sequence ID" value="NZ_BAABFE010000001.1"/>
</dbReference>
<evidence type="ECO:0000313" key="4">
    <source>
        <dbReference type="Proteomes" id="UP000579531"/>
    </source>
</evidence>
<accession>A0AA89QM09</accession>
<dbReference type="InterPro" id="IPR055568">
    <property type="entry name" value="DUF7144"/>
</dbReference>
<name>A0AA89QM09_STRCU</name>
<dbReference type="Proteomes" id="UP000579531">
    <property type="component" value="Unassembled WGS sequence"/>
</dbReference>
<evidence type="ECO:0000259" key="2">
    <source>
        <dbReference type="Pfam" id="PF23636"/>
    </source>
</evidence>
<keyword evidence="4" id="KW-1185">Reference proteome</keyword>
<dbReference type="GeneID" id="93841266"/>
<keyword evidence="1" id="KW-0812">Transmembrane</keyword>
<keyword evidence="1" id="KW-1133">Transmembrane helix</keyword>
<evidence type="ECO:0000256" key="1">
    <source>
        <dbReference type="SAM" id="Phobius"/>
    </source>
</evidence>
<feature type="transmembrane region" description="Helical" evidence="1">
    <location>
        <begin position="114"/>
        <end position="133"/>
    </location>
</feature>
<protein>
    <recommendedName>
        <fullName evidence="2">DUF7144 domain-containing protein</fullName>
    </recommendedName>
</protein>
<dbReference type="Pfam" id="PF23636">
    <property type="entry name" value="DUF7144"/>
    <property type="match status" value="1"/>
</dbReference>
<dbReference type="EMBL" id="JACHLX010000001">
    <property type="protein sequence ID" value="MBB5813814.1"/>
    <property type="molecule type" value="Genomic_DNA"/>
</dbReference>
<feature type="transmembrane region" description="Helical" evidence="1">
    <location>
        <begin position="62"/>
        <end position="85"/>
    </location>
</feature>